<dbReference type="InterPro" id="IPR029058">
    <property type="entry name" value="AB_hydrolase_fold"/>
</dbReference>
<sequence>MKKIISLIVSFIAVFVIGIFIGHSILPPHPLVAAKDRPIYPTIYITGSSGYASTMDTMINSVTADKDTRAKKGLTIVVDTEHNYSLKVTGTIDKRNAYPTIEVGMVKGTNNSDKYEASLMAIMSYLGKHYNVAYANVLGYSAGGGGVYHYLIDHGYDRSLPPIKKFVSLDGQYNACTAQPDQTLAQVLADGPKIKTKYYDFWLKNYERVDKNIQVVLLEGAYDTKKETDGTVPWADGFSIYPLLIKNGNSATHYLIEGTNTEHTEMPSNQKAIGYVKTFFYE</sequence>
<dbReference type="PATRIC" id="fig|1415168.3.peg.1251"/>
<dbReference type="Pfam" id="PF06028">
    <property type="entry name" value="DUF915"/>
    <property type="match status" value="1"/>
</dbReference>
<organism evidence="2 3">
    <name type="scientific">Lactococcus cremoris subsp. cremoris GE214</name>
    <dbReference type="NCBI Taxonomy" id="1415168"/>
    <lineage>
        <taxon>Bacteria</taxon>
        <taxon>Bacillati</taxon>
        <taxon>Bacillota</taxon>
        <taxon>Bacilli</taxon>
        <taxon>Lactobacillales</taxon>
        <taxon>Streptococcaceae</taxon>
        <taxon>Lactococcus</taxon>
        <taxon>Lactococcus cremoris subsp. cremoris</taxon>
    </lineage>
</organism>
<dbReference type="InterPro" id="IPR010315">
    <property type="entry name" value="DUF915_hydro-like"/>
</dbReference>
<dbReference type="GeneID" id="61109990"/>
<reference evidence="2 3" key="1">
    <citation type="submission" date="2014-06" db="EMBL/GenBank/DDBJ databases">
        <title>Draft genome sequence of the putrescine producing strain Lactococcus lactis subsp cremoris GE214.</title>
        <authorList>
            <person name="Ladero V."/>
            <person name="Linares D.M."/>
            <person name="del Rio B."/>
            <person name="Mayo B."/>
            <person name="Martin M.C."/>
            <person name="Fernandez M."/>
            <person name="Alvarez M.A."/>
        </authorList>
    </citation>
    <scope>NUCLEOTIDE SEQUENCE [LARGE SCALE GENOMIC DNA]</scope>
    <source>
        <strain evidence="2 3">GE214</strain>
    </source>
</reference>
<evidence type="ECO:0000256" key="1">
    <source>
        <dbReference type="SAM" id="Phobius"/>
    </source>
</evidence>
<gene>
    <name evidence="2" type="ORF">U725_01171</name>
</gene>
<dbReference type="RefSeq" id="WP_021037661.1">
    <property type="nucleotide sequence ID" value="NZ_AZSI01000027.1"/>
</dbReference>
<proteinExistence type="predicted"/>
<feature type="transmembrane region" description="Helical" evidence="1">
    <location>
        <begin position="7"/>
        <end position="26"/>
    </location>
</feature>
<name>A0A084ABI4_LACLC</name>
<evidence type="ECO:0000313" key="3">
    <source>
        <dbReference type="Proteomes" id="UP000028401"/>
    </source>
</evidence>
<dbReference type="AlphaFoldDB" id="A0A084ABI4"/>
<dbReference type="Gene3D" id="3.40.50.1820">
    <property type="entry name" value="alpha/beta hydrolase"/>
    <property type="match status" value="1"/>
</dbReference>
<accession>A0A084ABI4</accession>
<dbReference type="Proteomes" id="UP000028401">
    <property type="component" value="Unassembled WGS sequence"/>
</dbReference>
<protein>
    <recommendedName>
        <fullName evidence="4">Alpha/beta hydrolase</fullName>
    </recommendedName>
</protein>
<keyword evidence="1" id="KW-1133">Transmembrane helix</keyword>
<comment type="caution">
    <text evidence="2">The sequence shown here is derived from an EMBL/GenBank/DDBJ whole genome shotgun (WGS) entry which is preliminary data.</text>
</comment>
<dbReference type="SUPFAM" id="SSF53474">
    <property type="entry name" value="alpha/beta-Hydrolases"/>
    <property type="match status" value="1"/>
</dbReference>
<keyword evidence="1" id="KW-0472">Membrane</keyword>
<dbReference type="EMBL" id="AZSI01000027">
    <property type="protein sequence ID" value="KEY62663.1"/>
    <property type="molecule type" value="Genomic_DNA"/>
</dbReference>
<keyword evidence="1" id="KW-0812">Transmembrane</keyword>
<evidence type="ECO:0008006" key="4">
    <source>
        <dbReference type="Google" id="ProtNLM"/>
    </source>
</evidence>
<evidence type="ECO:0000313" key="2">
    <source>
        <dbReference type="EMBL" id="KEY62663.1"/>
    </source>
</evidence>